<evidence type="ECO:0000313" key="1">
    <source>
        <dbReference type="EMBL" id="NYG36429.1"/>
    </source>
</evidence>
<dbReference type="EMBL" id="JACBZX010000001">
    <property type="protein sequence ID" value="NYG36429.1"/>
    <property type="molecule type" value="Genomic_DNA"/>
</dbReference>
<evidence type="ECO:0000313" key="2">
    <source>
        <dbReference type="Proteomes" id="UP000592181"/>
    </source>
</evidence>
<evidence type="ECO:0008006" key="3">
    <source>
        <dbReference type="Google" id="ProtNLM"/>
    </source>
</evidence>
<dbReference type="RefSeq" id="WP_179461937.1">
    <property type="nucleotide sequence ID" value="NZ_JACBZX010000001.1"/>
</dbReference>
<dbReference type="Pfam" id="PF09952">
    <property type="entry name" value="AbiEi_2"/>
    <property type="match status" value="1"/>
</dbReference>
<protein>
    <recommendedName>
        <fullName evidence="3">Transcriptional regulator, AbiEi antitoxin, Type IV TA system</fullName>
    </recommendedName>
</protein>
<dbReference type="AlphaFoldDB" id="A0A852X0P7"/>
<comment type="caution">
    <text evidence="1">The sequence shown here is derived from an EMBL/GenBank/DDBJ whole genome shotgun (WGS) entry which is preliminary data.</text>
</comment>
<accession>A0A852X0P7</accession>
<keyword evidence="2" id="KW-1185">Reference proteome</keyword>
<gene>
    <name evidence="1" type="ORF">BJY28_000898</name>
</gene>
<name>A0A852X0P7_9MICO</name>
<organism evidence="1 2">
    <name type="scientific">Janibacter alkaliphilus</name>
    <dbReference type="NCBI Taxonomy" id="1069963"/>
    <lineage>
        <taxon>Bacteria</taxon>
        <taxon>Bacillati</taxon>
        <taxon>Actinomycetota</taxon>
        <taxon>Actinomycetes</taxon>
        <taxon>Micrococcales</taxon>
        <taxon>Intrasporangiaceae</taxon>
        <taxon>Janibacter</taxon>
    </lineage>
</organism>
<dbReference type="Proteomes" id="UP000592181">
    <property type="component" value="Unassembled WGS sequence"/>
</dbReference>
<sequence>MNIMDLARSPLLAAADTALRHMGAEVIWHAADPTGSAGHDAVIEIRFHGSTASFPVEVKPQLRPATVQMHARSWPEGALIVTQRVTPQVAELLRGVGVNYIDASGNASIRAEGLHVEIAGRPPRERRDGRRSPLYSGAAMPVLLTLLCVPELVERPLRELQQVAGVSLGTVQKVRARLGEQDITDPPHAGNRDAWRRLLEGWVTAYSDGPRRDRVVCRATSRMRPGEAMSSLPPGGHTFSGEAAADLEGLDISPATLDLYLRSDVAEILQPLRARRDDTGWITIREPIWTDELDQMLRQTGRTANLAPGPVVYADLVMIHDPRTAALATQWQHHDPSLRPLFA</sequence>
<reference evidence="1 2" key="1">
    <citation type="submission" date="2020-07" db="EMBL/GenBank/DDBJ databases">
        <title>Sequencing the genomes of 1000 actinobacteria strains.</title>
        <authorList>
            <person name="Klenk H.-P."/>
        </authorList>
    </citation>
    <scope>NUCLEOTIDE SEQUENCE [LARGE SCALE GENOMIC DNA]</scope>
    <source>
        <strain evidence="1 2">DSM 24723</strain>
    </source>
</reference>
<proteinExistence type="predicted"/>
<dbReference type="InterPro" id="IPR019238">
    <property type="entry name" value="AbiEi_2"/>
</dbReference>